<dbReference type="EMBL" id="CAADFI010000146">
    <property type="protein sequence ID" value="VFJ98925.1"/>
    <property type="molecule type" value="Genomic_DNA"/>
</dbReference>
<evidence type="ECO:0000313" key="2">
    <source>
        <dbReference type="EMBL" id="VFJ98679.1"/>
    </source>
</evidence>
<dbReference type="EMBL" id="CAADFJ010000142">
    <property type="protein sequence ID" value="VFK03727.1"/>
    <property type="molecule type" value="Genomic_DNA"/>
</dbReference>
<evidence type="ECO:0000256" key="1">
    <source>
        <dbReference type="SAM" id="Phobius"/>
    </source>
</evidence>
<evidence type="ECO:0000313" key="3">
    <source>
        <dbReference type="EMBL" id="VFJ98925.1"/>
    </source>
</evidence>
<feature type="transmembrane region" description="Helical" evidence="1">
    <location>
        <begin position="53"/>
        <end position="71"/>
    </location>
</feature>
<protein>
    <submittedName>
        <fullName evidence="4">Uncharacterized protein</fullName>
    </submittedName>
</protein>
<dbReference type="EMBL" id="CAADFG010000144">
    <property type="protein sequence ID" value="VFJ98679.1"/>
    <property type="molecule type" value="Genomic_DNA"/>
</dbReference>
<accession>A0A450VG73</accession>
<name>A0A450VG73_9GAMM</name>
<dbReference type="AlphaFoldDB" id="A0A450VG73"/>
<reference evidence="4" key="1">
    <citation type="submission" date="2019-02" db="EMBL/GenBank/DDBJ databases">
        <authorList>
            <person name="Gruber-Vodicka R. H."/>
            <person name="Seah K. B. B."/>
        </authorList>
    </citation>
    <scope>NUCLEOTIDE SEQUENCE</scope>
    <source>
        <strain evidence="4">BECK_SA2B12</strain>
        <strain evidence="2">BECK_SA2B15</strain>
        <strain evidence="3">BECK_SA2B20</strain>
    </source>
</reference>
<evidence type="ECO:0000313" key="4">
    <source>
        <dbReference type="EMBL" id="VFK03727.1"/>
    </source>
</evidence>
<organism evidence="4">
    <name type="scientific">Candidatus Kentrum eta</name>
    <dbReference type="NCBI Taxonomy" id="2126337"/>
    <lineage>
        <taxon>Bacteria</taxon>
        <taxon>Pseudomonadati</taxon>
        <taxon>Pseudomonadota</taxon>
        <taxon>Gammaproteobacteria</taxon>
        <taxon>Candidatus Kentrum</taxon>
    </lineage>
</organism>
<keyword evidence="1" id="KW-0812">Transmembrane</keyword>
<keyword evidence="1" id="KW-0472">Membrane</keyword>
<gene>
    <name evidence="2" type="ORF">BECKH772A_GA0070896_1014410</name>
    <name evidence="3" type="ORF">BECKH772B_GA0070898_1014610</name>
    <name evidence="4" type="ORF">BECKH772C_GA0070978_1014210</name>
</gene>
<sequence>MRTPIAWIVGIATFLGLFELTNLLGDAIGVPVHIYLDEPVVIEHRFYDEETDIVSTSFGLAMTIICGMLASRVGWQFPRVRGVVTSVQGANSGFRPV</sequence>
<proteinExistence type="predicted"/>
<keyword evidence="1" id="KW-1133">Transmembrane helix</keyword>